<keyword evidence="3" id="KW-1185">Reference proteome</keyword>
<dbReference type="InterPro" id="IPR001633">
    <property type="entry name" value="EAL_dom"/>
</dbReference>
<sequence length="47" mass="4996">MPPACLELEVAESVLLDGAERAIGLINGLKSMGIKVALVYCSGNRRH</sequence>
<dbReference type="AlphaFoldDB" id="A0A1G9YI63"/>
<name>A0A1G9YI63_9GAMM</name>
<proteinExistence type="predicted"/>
<evidence type="ECO:0000313" key="2">
    <source>
        <dbReference type="EMBL" id="SDN08908.1"/>
    </source>
</evidence>
<dbReference type="Gene3D" id="3.20.20.450">
    <property type="entry name" value="EAL domain"/>
    <property type="match status" value="1"/>
</dbReference>
<dbReference type="Proteomes" id="UP000199677">
    <property type="component" value="Unassembled WGS sequence"/>
</dbReference>
<organism evidence="2 3">
    <name type="scientific">Vreelandella arcis</name>
    <dbReference type="NCBI Taxonomy" id="416873"/>
    <lineage>
        <taxon>Bacteria</taxon>
        <taxon>Pseudomonadati</taxon>
        <taxon>Pseudomonadota</taxon>
        <taxon>Gammaproteobacteria</taxon>
        <taxon>Oceanospirillales</taxon>
        <taxon>Halomonadaceae</taxon>
        <taxon>Vreelandella</taxon>
    </lineage>
</organism>
<evidence type="ECO:0000259" key="1">
    <source>
        <dbReference type="PROSITE" id="PS50883"/>
    </source>
</evidence>
<feature type="domain" description="EAL" evidence="1">
    <location>
        <begin position="1"/>
        <end position="47"/>
    </location>
</feature>
<dbReference type="SUPFAM" id="SSF141868">
    <property type="entry name" value="EAL domain-like"/>
    <property type="match status" value="1"/>
</dbReference>
<dbReference type="EMBL" id="FNII01000002">
    <property type="protein sequence ID" value="SDN08908.1"/>
    <property type="molecule type" value="Genomic_DNA"/>
</dbReference>
<dbReference type="InterPro" id="IPR035919">
    <property type="entry name" value="EAL_sf"/>
</dbReference>
<protein>
    <recommendedName>
        <fullName evidence="1">EAL domain-containing protein</fullName>
    </recommendedName>
</protein>
<reference evidence="3" key="1">
    <citation type="submission" date="2016-10" db="EMBL/GenBank/DDBJ databases">
        <authorList>
            <person name="Varghese N."/>
            <person name="Submissions S."/>
        </authorList>
    </citation>
    <scope>NUCLEOTIDE SEQUENCE [LARGE SCALE GENOMIC DNA]</scope>
    <source>
        <strain evidence="3">CGMCC 1.6494</strain>
    </source>
</reference>
<dbReference type="PROSITE" id="PS50883">
    <property type="entry name" value="EAL"/>
    <property type="match status" value="1"/>
</dbReference>
<gene>
    <name evidence="2" type="ORF">SAMN04487951_102185</name>
</gene>
<evidence type="ECO:0000313" key="3">
    <source>
        <dbReference type="Proteomes" id="UP000199677"/>
    </source>
</evidence>
<accession>A0A1G9YI63</accession>